<reference evidence="2 3" key="1">
    <citation type="journal article" date="2021" name="Plant Biotechnol. J.">
        <title>Multi-omics assisted identification of the key and species-specific regulatory components of drought-tolerant mechanisms in Gossypium stocksii.</title>
        <authorList>
            <person name="Yu D."/>
            <person name="Ke L."/>
            <person name="Zhang D."/>
            <person name="Wu Y."/>
            <person name="Sun Y."/>
            <person name="Mei J."/>
            <person name="Sun J."/>
            <person name="Sun Y."/>
        </authorList>
    </citation>
    <scope>NUCLEOTIDE SEQUENCE [LARGE SCALE GENOMIC DNA]</scope>
    <source>
        <strain evidence="3">cv. E1</strain>
        <tissue evidence="2">Leaf</tissue>
    </source>
</reference>
<dbReference type="EMBL" id="JAIQCV010000009">
    <property type="protein sequence ID" value="KAH1063734.1"/>
    <property type="molecule type" value="Genomic_DNA"/>
</dbReference>
<comment type="caution">
    <text evidence="2">The sequence shown here is derived from an EMBL/GenBank/DDBJ whole genome shotgun (WGS) entry which is preliminary data.</text>
</comment>
<name>A0A9D3UX99_9ROSI</name>
<dbReference type="OrthoDB" id="1883668at2759"/>
<evidence type="ECO:0000313" key="2">
    <source>
        <dbReference type="EMBL" id="KAH1063734.1"/>
    </source>
</evidence>
<evidence type="ECO:0000256" key="1">
    <source>
        <dbReference type="SAM" id="MobiDB-lite"/>
    </source>
</evidence>
<keyword evidence="3" id="KW-1185">Reference proteome</keyword>
<sequence>MKVEDVPLPGFRFHPTDEDLRRRQPPRPALGQYTPLTPAKQEEHAIEANKQLKGPRLRTHSKRVEKPAFGHRRPPDAVVEGSIGTALDRIGLPDRGFGKQRGFIELFIHIEDNHTDTIQKAEQQGVNQINGIRQLYRNVAAAEQLNSIAQPPLFASSSSFSNQESDFFTVANWDELRSVVEFADIDPFLL</sequence>
<organism evidence="2 3">
    <name type="scientific">Gossypium stocksii</name>
    <dbReference type="NCBI Taxonomy" id="47602"/>
    <lineage>
        <taxon>Eukaryota</taxon>
        <taxon>Viridiplantae</taxon>
        <taxon>Streptophyta</taxon>
        <taxon>Embryophyta</taxon>
        <taxon>Tracheophyta</taxon>
        <taxon>Spermatophyta</taxon>
        <taxon>Magnoliopsida</taxon>
        <taxon>eudicotyledons</taxon>
        <taxon>Gunneridae</taxon>
        <taxon>Pentapetalae</taxon>
        <taxon>rosids</taxon>
        <taxon>malvids</taxon>
        <taxon>Malvales</taxon>
        <taxon>Malvaceae</taxon>
        <taxon>Malvoideae</taxon>
        <taxon>Gossypium</taxon>
    </lineage>
</organism>
<proteinExistence type="predicted"/>
<feature type="region of interest" description="Disordered" evidence="1">
    <location>
        <begin position="1"/>
        <end position="43"/>
    </location>
</feature>
<gene>
    <name evidence="2" type="ORF">J1N35_028721</name>
</gene>
<protein>
    <submittedName>
        <fullName evidence="2">Uncharacterized protein</fullName>
    </submittedName>
</protein>
<dbReference type="AlphaFoldDB" id="A0A9D3UX99"/>
<dbReference type="Proteomes" id="UP000828251">
    <property type="component" value="Unassembled WGS sequence"/>
</dbReference>
<accession>A0A9D3UX99</accession>
<evidence type="ECO:0000313" key="3">
    <source>
        <dbReference type="Proteomes" id="UP000828251"/>
    </source>
</evidence>